<feature type="region of interest" description="Disordered" evidence="1">
    <location>
        <begin position="554"/>
        <end position="583"/>
    </location>
</feature>
<keyword evidence="2" id="KW-0472">Membrane</keyword>
<dbReference type="VEuPathDB" id="TriTrypDB:TM35_000491430"/>
<dbReference type="OrthoDB" id="272322at2759"/>
<name>A0A1X0NHK5_9TRYP</name>
<keyword evidence="2" id="KW-1133">Transmembrane helix</keyword>
<keyword evidence="4" id="KW-1185">Reference proteome</keyword>
<feature type="transmembrane region" description="Helical" evidence="2">
    <location>
        <begin position="489"/>
        <end position="510"/>
    </location>
</feature>
<comment type="caution">
    <text evidence="3">The sequence shown here is derived from an EMBL/GenBank/DDBJ whole genome shotgun (WGS) entry which is preliminary data.</text>
</comment>
<feature type="transmembrane region" description="Helical" evidence="2">
    <location>
        <begin position="522"/>
        <end position="540"/>
    </location>
</feature>
<gene>
    <name evidence="3" type="ORF">TM35_000491430</name>
</gene>
<dbReference type="PANTHER" id="PTHR34730:SF1">
    <property type="entry name" value="PARAQUAT-INDUCIBLE PROTEIN A"/>
    <property type="match status" value="1"/>
</dbReference>
<keyword evidence="2" id="KW-0812">Transmembrane</keyword>
<feature type="transmembrane region" description="Helical" evidence="2">
    <location>
        <begin position="351"/>
        <end position="373"/>
    </location>
</feature>
<protein>
    <recommendedName>
        <fullName evidence="5">Paraquat-inducible protein A</fullName>
    </recommendedName>
</protein>
<dbReference type="AlphaFoldDB" id="A0A1X0NHK5"/>
<dbReference type="RefSeq" id="XP_028878203.1">
    <property type="nucleotide sequence ID" value="XM_029030545.1"/>
</dbReference>
<evidence type="ECO:0000256" key="1">
    <source>
        <dbReference type="SAM" id="MobiDB-lite"/>
    </source>
</evidence>
<dbReference type="EMBL" id="NBCO01000049">
    <property type="protein sequence ID" value="ORC84137.1"/>
    <property type="molecule type" value="Genomic_DNA"/>
</dbReference>
<sequence length="758" mass="83597">MPDFQQDVIPGVQVSNLSCSKMDIGAMSGTFNSSLWSLETKNSSDLACAVTVNMSNTIYLVNSDVAIEPSQISLSKVVDDTCYSVNSTVNTCNTSLKIGKVKLQPPNSLIERLIERMKGLIQDQLKDLVCGSGIKSLQEELQNHTLAPPEPHPQLNPNATPLEGSMLFRTLVNVMNKAPSILGIRFGASLHAGTTLHLNLDFSNGLIFELDDFTELESFVEKLVGILNMLELGKLAEYLLEHLPVIEGAFVGVNNPQPFSVSLEVSFNDFQCDADGFYCSVPRSGGIILGNIRTKNLGEWDRLIVNNLGPFSAPLINHAIEEILGYINATGTRFYIPMMELADAHTVPPTPLLVCMIIVVVILIAGTVVYTIWRYQRTSVTTKEGVKVSLKRVLIEDLLLMGMCALTAFGFTWSNATTAATLTVGGEMHFMSFSLMESTKNMFQAGVYAFGILVFSFSGVYPYIKLAAIIVCTLILEKPDLVLLRVIDYFGKFSFLDSYAMLVMSAGLQIEGIAEVEILPGFYAFLSSTILSILVGNYATTVWRRNTSLRVNSKTKGPFDPETPEVVEGKEEEEEEGENQEIKRKKDTNWKKRLFLRIFNFVFIAGCLIPAWALPCIRYSVTGLASVVQPDDREISLLELGETNWFFLLTCILTIGIAPIAYGVMYPRCSFFASWSAADALLLACVAGLLQIGQFVDYMLGSNMGALYGARANLLWPLLLLLLGSMWQWLLAAEHSFGLKERVGRCIARRKHSLPAEA</sequence>
<feature type="transmembrane region" description="Helical" evidence="2">
    <location>
        <begin position="714"/>
        <end position="732"/>
    </location>
</feature>
<accession>A0A1X0NHK5</accession>
<evidence type="ECO:0000313" key="3">
    <source>
        <dbReference type="EMBL" id="ORC84137.1"/>
    </source>
</evidence>
<dbReference type="Proteomes" id="UP000192257">
    <property type="component" value="Unassembled WGS sequence"/>
</dbReference>
<dbReference type="InterPro" id="IPR007498">
    <property type="entry name" value="PqiA-like"/>
</dbReference>
<reference evidence="3 4" key="1">
    <citation type="submission" date="2017-03" db="EMBL/GenBank/DDBJ databases">
        <title>An alternative strategy for trypanosome survival in the mammalian bloodstream revealed through genome and transcriptome analysis of the ubiquitous bovine parasite Trypanosoma (Megatrypanum) theileri.</title>
        <authorList>
            <person name="Kelly S."/>
            <person name="Ivens A."/>
            <person name="Mott A."/>
            <person name="O'Neill E."/>
            <person name="Emms D."/>
            <person name="Macleod O."/>
            <person name="Voorheis P."/>
            <person name="Matthews J."/>
            <person name="Matthews K."/>
            <person name="Carrington M."/>
        </authorList>
    </citation>
    <scope>NUCLEOTIDE SEQUENCE [LARGE SCALE GENOMIC DNA]</scope>
    <source>
        <strain evidence="3">Edinburgh</strain>
    </source>
</reference>
<dbReference type="PANTHER" id="PTHR34730">
    <property type="entry name" value="UNNAMED PRODUCT"/>
    <property type="match status" value="1"/>
</dbReference>
<evidence type="ECO:0008006" key="5">
    <source>
        <dbReference type="Google" id="ProtNLM"/>
    </source>
</evidence>
<evidence type="ECO:0000256" key="2">
    <source>
        <dbReference type="SAM" id="Phobius"/>
    </source>
</evidence>
<organism evidence="3 4">
    <name type="scientific">Trypanosoma theileri</name>
    <dbReference type="NCBI Taxonomy" id="67003"/>
    <lineage>
        <taxon>Eukaryota</taxon>
        <taxon>Discoba</taxon>
        <taxon>Euglenozoa</taxon>
        <taxon>Kinetoplastea</taxon>
        <taxon>Metakinetoplastina</taxon>
        <taxon>Trypanosomatida</taxon>
        <taxon>Trypanosomatidae</taxon>
        <taxon>Trypanosoma</taxon>
    </lineage>
</organism>
<proteinExistence type="predicted"/>
<dbReference type="Pfam" id="PF04403">
    <property type="entry name" value="PqiA"/>
    <property type="match status" value="1"/>
</dbReference>
<feature type="transmembrane region" description="Helical" evidence="2">
    <location>
        <begin position="447"/>
        <end position="477"/>
    </location>
</feature>
<dbReference type="GeneID" id="39990325"/>
<feature type="compositionally biased region" description="Acidic residues" evidence="1">
    <location>
        <begin position="562"/>
        <end position="579"/>
    </location>
</feature>
<evidence type="ECO:0000313" key="4">
    <source>
        <dbReference type="Proteomes" id="UP000192257"/>
    </source>
</evidence>
<feature type="transmembrane region" description="Helical" evidence="2">
    <location>
        <begin position="594"/>
        <end position="614"/>
    </location>
</feature>
<feature type="transmembrane region" description="Helical" evidence="2">
    <location>
        <begin position="645"/>
        <end position="665"/>
    </location>
</feature>
<feature type="transmembrane region" description="Helical" evidence="2">
    <location>
        <begin position="394"/>
        <end position="413"/>
    </location>
</feature>
<feature type="transmembrane region" description="Helical" evidence="2">
    <location>
        <begin position="672"/>
        <end position="694"/>
    </location>
</feature>